<gene>
    <name evidence="15" type="ORF">HMF7854_07660</name>
</gene>
<dbReference type="SUPFAM" id="SSF55874">
    <property type="entry name" value="ATPase domain of HSP90 chaperone/DNA topoisomerase II/histidine kinase"/>
    <property type="match status" value="1"/>
</dbReference>
<evidence type="ECO:0000256" key="1">
    <source>
        <dbReference type="ARBA" id="ARBA00000085"/>
    </source>
</evidence>
<keyword evidence="7 15" id="KW-0418">Kinase</keyword>
<keyword evidence="4" id="KW-0597">Phosphoprotein</keyword>
<feature type="coiled-coil region" evidence="11">
    <location>
        <begin position="206"/>
        <end position="233"/>
    </location>
</feature>
<comment type="catalytic activity">
    <reaction evidence="1">
        <text>ATP + protein L-histidine = ADP + protein N-phospho-L-histidine.</text>
        <dbReference type="EC" id="2.7.13.3"/>
    </reaction>
</comment>
<dbReference type="SMART" id="SM00304">
    <property type="entry name" value="HAMP"/>
    <property type="match status" value="1"/>
</dbReference>
<dbReference type="GO" id="GO:0005886">
    <property type="term" value="C:plasma membrane"/>
    <property type="evidence" value="ECO:0007669"/>
    <property type="project" value="TreeGrafter"/>
</dbReference>
<feature type="domain" description="Histidine kinase" evidence="13">
    <location>
        <begin position="233"/>
        <end position="445"/>
    </location>
</feature>
<evidence type="ECO:0000313" key="15">
    <source>
        <dbReference type="EMBL" id="RST30722.1"/>
    </source>
</evidence>
<reference evidence="15 16" key="1">
    <citation type="submission" date="2018-12" db="EMBL/GenBank/DDBJ databases">
        <title>Sphingomonas sp. HMF7854 Genome sequencing and assembly.</title>
        <authorList>
            <person name="Cha I."/>
            <person name="Kang H."/>
            <person name="Kim H."/>
            <person name="Kang J."/>
            <person name="Joh K."/>
        </authorList>
    </citation>
    <scope>NUCLEOTIDE SEQUENCE [LARGE SCALE GENOMIC DNA]</scope>
    <source>
        <strain evidence="15 16">HMF7854</strain>
    </source>
</reference>
<dbReference type="RefSeq" id="WP_126718556.1">
    <property type="nucleotide sequence ID" value="NZ_RWJF01000001.1"/>
</dbReference>
<evidence type="ECO:0000256" key="6">
    <source>
        <dbReference type="ARBA" id="ARBA00022692"/>
    </source>
</evidence>
<evidence type="ECO:0000259" key="14">
    <source>
        <dbReference type="PROSITE" id="PS50885"/>
    </source>
</evidence>
<feature type="transmembrane region" description="Helical" evidence="12">
    <location>
        <begin position="151"/>
        <end position="174"/>
    </location>
</feature>
<keyword evidence="9" id="KW-0902">Two-component regulatory system</keyword>
<dbReference type="SUPFAM" id="SSF158472">
    <property type="entry name" value="HAMP domain-like"/>
    <property type="match status" value="1"/>
</dbReference>
<evidence type="ECO:0000256" key="8">
    <source>
        <dbReference type="ARBA" id="ARBA00022989"/>
    </source>
</evidence>
<evidence type="ECO:0000256" key="10">
    <source>
        <dbReference type="ARBA" id="ARBA00023136"/>
    </source>
</evidence>
<name>A0A3R9YLY4_9SPHN</name>
<dbReference type="Pfam" id="PF02518">
    <property type="entry name" value="HATPase_c"/>
    <property type="match status" value="1"/>
</dbReference>
<feature type="domain" description="HAMP" evidence="14">
    <location>
        <begin position="172"/>
        <end position="225"/>
    </location>
</feature>
<comment type="caution">
    <text evidence="15">The sequence shown here is derived from an EMBL/GenBank/DDBJ whole genome shotgun (WGS) entry which is preliminary data.</text>
</comment>
<dbReference type="EC" id="2.7.13.3" evidence="3"/>
<accession>A0A3R9YLY4</accession>
<keyword evidence="5" id="KW-0808">Transferase</keyword>
<evidence type="ECO:0000256" key="2">
    <source>
        <dbReference type="ARBA" id="ARBA00004370"/>
    </source>
</evidence>
<dbReference type="PANTHER" id="PTHR45436">
    <property type="entry name" value="SENSOR HISTIDINE KINASE YKOH"/>
    <property type="match status" value="1"/>
</dbReference>
<organism evidence="15 16">
    <name type="scientific">Sphingomonas ginkgonis</name>
    <dbReference type="NCBI Taxonomy" id="2315330"/>
    <lineage>
        <taxon>Bacteria</taxon>
        <taxon>Pseudomonadati</taxon>
        <taxon>Pseudomonadota</taxon>
        <taxon>Alphaproteobacteria</taxon>
        <taxon>Sphingomonadales</taxon>
        <taxon>Sphingomonadaceae</taxon>
        <taxon>Sphingomonas</taxon>
    </lineage>
</organism>
<dbReference type="InterPro" id="IPR005467">
    <property type="entry name" value="His_kinase_dom"/>
</dbReference>
<sequence>MAAFTLLVFALQLLAVGGLFFFVERSSLAAQQQDERSDTAELRDALLDNYRAGGRAALVDAIDVRLGEIRTEAEVILLEGKNGEELAGNLSDWPASIPFNAAWREIELYRKNSQAPAAVGLIATSLPDGSSLLTGHVIEGSRATRTAYREALLDALLISVPLALLIAGIAELFISRRLAKVARTVRGVRDGDLSERVAAGRSGDAFERLGSEVNAMLDQIEDLIRELRNLTDGLAHDLRSPLTRLKLKIDQGFAVAQTERGRTVLQSIAQEADVLLAMLSTTLEISRAEAGIGRQQLAKVNLSELLADLCELYEPVAEERGFELTTTIPPAVRLLVQRDQVARAVANLLDNATLYASGGSQIGVELVRRSGGADIIVSDNGPGIPEQRHAEALKRFGRLDPSRHLPGSGLGLTLADAVARFHDGHLLLQDGGPGLRVVIQLRTEGTAGD</sequence>
<evidence type="ECO:0000256" key="7">
    <source>
        <dbReference type="ARBA" id="ARBA00022777"/>
    </source>
</evidence>
<dbReference type="InterPro" id="IPR036890">
    <property type="entry name" value="HATPase_C_sf"/>
</dbReference>
<keyword evidence="6 12" id="KW-0812">Transmembrane</keyword>
<dbReference type="Gene3D" id="1.10.287.130">
    <property type="match status" value="1"/>
</dbReference>
<keyword evidence="16" id="KW-1185">Reference proteome</keyword>
<dbReference type="InterPro" id="IPR004358">
    <property type="entry name" value="Sig_transdc_His_kin-like_C"/>
</dbReference>
<dbReference type="InterPro" id="IPR003594">
    <property type="entry name" value="HATPase_dom"/>
</dbReference>
<dbReference type="CDD" id="cd00082">
    <property type="entry name" value="HisKA"/>
    <property type="match status" value="1"/>
</dbReference>
<dbReference type="PROSITE" id="PS50109">
    <property type="entry name" value="HIS_KIN"/>
    <property type="match status" value="1"/>
</dbReference>
<proteinExistence type="predicted"/>
<dbReference type="PRINTS" id="PR00344">
    <property type="entry name" value="BCTRLSENSOR"/>
</dbReference>
<dbReference type="CDD" id="cd06225">
    <property type="entry name" value="HAMP"/>
    <property type="match status" value="1"/>
</dbReference>
<keyword evidence="11" id="KW-0175">Coiled coil</keyword>
<evidence type="ECO:0000256" key="3">
    <source>
        <dbReference type="ARBA" id="ARBA00012438"/>
    </source>
</evidence>
<dbReference type="Gene3D" id="3.30.565.10">
    <property type="entry name" value="Histidine kinase-like ATPase, C-terminal domain"/>
    <property type="match status" value="1"/>
</dbReference>
<dbReference type="AlphaFoldDB" id="A0A3R9YLY4"/>
<comment type="subcellular location">
    <subcellularLocation>
        <location evidence="2">Membrane</location>
    </subcellularLocation>
</comment>
<dbReference type="Proteomes" id="UP000274661">
    <property type="component" value="Unassembled WGS sequence"/>
</dbReference>
<evidence type="ECO:0000313" key="16">
    <source>
        <dbReference type="Proteomes" id="UP000274661"/>
    </source>
</evidence>
<dbReference type="Gene3D" id="6.10.340.10">
    <property type="match status" value="1"/>
</dbReference>
<evidence type="ECO:0000256" key="5">
    <source>
        <dbReference type="ARBA" id="ARBA00022679"/>
    </source>
</evidence>
<evidence type="ECO:0000256" key="11">
    <source>
        <dbReference type="SAM" id="Coils"/>
    </source>
</evidence>
<dbReference type="PROSITE" id="PS50885">
    <property type="entry name" value="HAMP"/>
    <property type="match status" value="1"/>
</dbReference>
<dbReference type="InterPro" id="IPR036097">
    <property type="entry name" value="HisK_dim/P_sf"/>
</dbReference>
<dbReference type="SMART" id="SM00387">
    <property type="entry name" value="HATPase_c"/>
    <property type="match status" value="1"/>
</dbReference>
<protein>
    <recommendedName>
        <fullName evidence="3">histidine kinase</fullName>
        <ecNumber evidence="3">2.7.13.3</ecNumber>
    </recommendedName>
</protein>
<evidence type="ECO:0000256" key="12">
    <source>
        <dbReference type="SAM" id="Phobius"/>
    </source>
</evidence>
<dbReference type="SMART" id="SM00388">
    <property type="entry name" value="HisKA"/>
    <property type="match status" value="1"/>
</dbReference>
<dbReference type="PANTHER" id="PTHR45436:SF8">
    <property type="entry name" value="HISTIDINE KINASE"/>
    <property type="match status" value="1"/>
</dbReference>
<evidence type="ECO:0000256" key="4">
    <source>
        <dbReference type="ARBA" id="ARBA00022553"/>
    </source>
</evidence>
<dbReference type="CDD" id="cd00075">
    <property type="entry name" value="HATPase"/>
    <property type="match status" value="1"/>
</dbReference>
<dbReference type="OrthoDB" id="9815202at2"/>
<dbReference type="InterPro" id="IPR050428">
    <property type="entry name" value="TCS_sensor_his_kinase"/>
</dbReference>
<dbReference type="GO" id="GO:0000155">
    <property type="term" value="F:phosphorelay sensor kinase activity"/>
    <property type="evidence" value="ECO:0007669"/>
    <property type="project" value="InterPro"/>
</dbReference>
<keyword evidence="10 12" id="KW-0472">Membrane</keyword>
<evidence type="ECO:0000256" key="9">
    <source>
        <dbReference type="ARBA" id="ARBA00023012"/>
    </source>
</evidence>
<dbReference type="SUPFAM" id="SSF47384">
    <property type="entry name" value="Homodimeric domain of signal transducing histidine kinase"/>
    <property type="match status" value="1"/>
</dbReference>
<evidence type="ECO:0000259" key="13">
    <source>
        <dbReference type="PROSITE" id="PS50109"/>
    </source>
</evidence>
<keyword evidence="8 12" id="KW-1133">Transmembrane helix</keyword>
<dbReference type="EMBL" id="RWJF01000001">
    <property type="protein sequence ID" value="RST30722.1"/>
    <property type="molecule type" value="Genomic_DNA"/>
</dbReference>
<dbReference type="InterPro" id="IPR003661">
    <property type="entry name" value="HisK_dim/P_dom"/>
</dbReference>
<dbReference type="InterPro" id="IPR003660">
    <property type="entry name" value="HAMP_dom"/>
</dbReference>
<dbReference type="Pfam" id="PF00512">
    <property type="entry name" value="HisKA"/>
    <property type="match status" value="1"/>
</dbReference>